<evidence type="ECO:0000256" key="3">
    <source>
        <dbReference type="ARBA" id="ARBA00023163"/>
    </source>
</evidence>
<evidence type="ECO:0000313" key="6">
    <source>
        <dbReference type="Proteomes" id="UP001165580"/>
    </source>
</evidence>
<dbReference type="SMART" id="SM00342">
    <property type="entry name" value="HTH_ARAC"/>
    <property type="match status" value="1"/>
</dbReference>
<keyword evidence="6" id="KW-1185">Reference proteome</keyword>
<dbReference type="SUPFAM" id="SSF46689">
    <property type="entry name" value="Homeodomain-like"/>
    <property type="match status" value="1"/>
</dbReference>
<keyword evidence="3" id="KW-0804">Transcription</keyword>
<evidence type="ECO:0000256" key="2">
    <source>
        <dbReference type="ARBA" id="ARBA00023125"/>
    </source>
</evidence>
<dbReference type="EMBL" id="JANTEZ010000005">
    <property type="protein sequence ID" value="MCS5715709.1"/>
    <property type="molecule type" value="Genomic_DNA"/>
</dbReference>
<protein>
    <submittedName>
        <fullName evidence="5">Helix-turn-helix domain-containing protein</fullName>
    </submittedName>
</protein>
<sequence>MTAYSATGQTRPGRRAVFEMERTTSTYTAGQEPGGALRRFESAGADPREAATTYSDAYGGGNLRVRATSGDFTYRYAYIGDERVTLRTSECSGILSGDVLHLQEYVVGWFRRGGGTLDLRRIIRRGSDTSDPLLLPSERRFSLEFEPHRQNLIHFAPDFLDKVATEFHDGPVQPVSFDYAAPADPSVLDRWRTAVSEATQAIARVGAGPLVRLAAELDLARVLLRLFPWRAWDVPESIRTPAAWRTRVALDFLHHHAHDPIAPADAAEAAGIHTRTLQQATRRHFGMSPSTYLRNVRLDRVHQELLERDPGSATVAEIGRDWGFGNLGRFAASYSARFGERPKDTLRR</sequence>
<comment type="caution">
    <text evidence="5">The sequence shown here is derived from an EMBL/GenBank/DDBJ whole genome shotgun (WGS) entry which is preliminary data.</text>
</comment>
<keyword evidence="2" id="KW-0238">DNA-binding</keyword>
<dbReference type="InterPro" id="IPR050204">
    <property type="entry name" value="AraC_XylS_family_regulators"/>
</dbReference>
<accession>A0ABT2GHK8</accession>
<dbReference type="RefSeq" id="WP_259487214.1">
    <property type="nucleotide sequence ID" value="NZ_JANTEZ010000005.1"/>
</dbReference>
<reference evidence="5" key="1">
    <citation type="submission" date="2022-08" db="EMBL/GenBank/DDBJ databases">
        <authorList>
            <person name="Deng Y."/>
            <person name="Han X.-F."/>
            <person name="Zhang Y.-Q."/>
        </authorList>
    </citation>
    <scope>NUCLEOTIDE SEQUENCE</scope>
    <source>
        <strain evidence="5">CPCC 205716</strain>
    </source>
</reference>
<name>A0ABT2GHK8_9MICO</name>
<dbReference type="Proteomes" id="UP001165580">
    <property type="component" value="Unassembled WGS sequence"/>
</dbReference>
<gene>
    <name evidence="5" type="ORF">NVV95_14255</name>
</gene>
<dbReference type="Pfam" id="PF12833">
    <property type="entry name" value="HTH_18"/>
    <property type="match status" value="1"/>
</dbReference>
<organism evidence="5 6">
    <name type="scientific">Herbiconiux gentiana</name>
    <dbReference type="NCBI Taxonomy" id="2970912"/>
    <lineage>
        <taxon>Bacteria</taxon>
        <taxon>Bacillati</taxon>
        <taxon>Actinomycetota</taxon>
        <taxon>Actinomycetes</taxon>
        <taxon>Micrococcales</taxon>
        <taxon>Microbacteriaceae</taxon>
        <taxon>Herbiconiux</taxon>
    </lineage>
</organism>
<dbReference type="PANTHER" id="PTHR46796:SF12">
    <property type="entry name" value="HTH-TYPE DNA-BINDING TRANSCRIPTIONAL ACTIVATOR EUTR"/>
    <property type="match status" value="1"/>
</dbReference>
<evidence type="ECO:0000313" key="5">
    <source>
        <dbReference type="EMBL" id="MCS5715709.1"/>
    </source>
</evidence>
<feature type="domain" description="HTH araC/xylS-type" evidence="4">
    <location>
        <begin position="247"/>
        <end position="348"/>
    </location>
</feature>
<dbReference type="Gene3D" id="1.10.10.60">
    <property type="entry name" value="Homeodomain-like"/>
    <property type="match status" value="1"/>
</dbReference>
<dbReference type="PANTHER" id="PTHR46796">
    <property type="entry name" value="HTH-TYPE TRANSCRIPTIONAL ACTIVATOR RHAS-RELATED"/>
    <property type="match status" value="1"/>
</dbReference>
<keyword evidence="1" id="KW-0805">Transcription regulation</keyword>
<evidence type="ECO:0000259" key="4">
    <source>
        <dbReference type="PROSITE" id="PS01124"/>
    </source>
</evidence>
<dbReference type="InterPro" id="IPR009057">
    <property type="entry name" value="Homeodomain-like_sf"/>
</dbReference>
<dbReference type="PROSITE" id="PS01124">
    <property type="entry name" value="HTH_ARAC_FAMILY_2"/>
    <property type="match status" value="1"/>
</dbReference>
<evidence type="ECO:0000256" key="1">
    <source>
        <dbReference type="ARBA" id="ARBA00023015"/>
    </source>
</evidence>
<dbReference type="InterPro" id="IPR018060">
    <property type="entry name" value="HTH_AraC"/>
</dbReference>
<proteinExistence type="predicted"/>